<evidence type="ECO:0000313" key="4">
    <source>
        <dbReference type="EMBL" id="KND00396.1"/>
    </source>
</evidence>
<dbReference type="PANTHER" id="PTHR31793">
    <property type="entry name" value="4-HYDROXYBENZOYL-COA THIOESTERASE FAMILY MEMBER"/>
    <property type="match status" value="1"/>
</dbReference>
<organism evidence="4 5">
    <name type="scientific">Spizellomyces punctatus (strain DAOM BR117)</name>
    <dbReference type="NCBI Taxonomy" id="645134"/>
    <lineage>
        <taxon>Eukaryota</taxon>
        <taxon>Fungi</taxon>
        <taxon>Fungi incertae sedis</taxon>
        <taxon>Chytridiomycota</taxon>
        <taxon>Chytridiomycota incertae sedis</taxon>
        <taxon>Chytridiomycetes</taxon>
        <taxon>Spizellomycetales</taxon>
        <taxon>Spizellomycetaceae</taxon>
        <taxon>Spizellomyces</taxon>
    </lineage>
</organism>
<dbReference type="eggNOG" id="ENOG502S411">
    <property type="taxonomic scope" value="Eukaryota"/>
</dbReference>
<dbReference type="EMBL" id="KQ257456">
    <property type="protein sequence ID" value="KND00396.1"/>
    <property type="molecule type" value="Genomic_DNA"/>
</dbReference>
<comment type="similarity">
    <text evidence="1">Belongs to the 4-hydroxybenzoyl-CoA thioesterase family.</text>
</comment>
<feature type="domain" description="Thioesterase" evidence="3">
    <location>
        <begin position="88"/>
        <end position="164"/>
    </location>
</feature>
<dbReference type="Proteomes" id="UP000053201">
    <property type="component" value="Unassembled WGS sequence"/>
</dbReference>
<dbReference type="InParanoid" id="A0A0L0HFX8"/>
<dbReference type="InterPro" id="IPR050563">
    <property type="entry name" value="4-hydroxybenzoyl-CoA_TE"/>
</dbReference>
<dbReference type="Pfam" id="PF03061">
    <property type="entry name" value="4HBT"/>
    <property type="match status" value="1"/>
</dbReference>
<keyword evidence="5" id="KW-1185">Reference proteome</keyword>
<dbReference type="AlphaFoldDB" id="A0A0L0HFX8"/>
<dbReference type="PANTHER" id="PTHR31793:SF27">
    <property type="entry name" value="NOVEL THIOESTERASE SUPERFAMILY DOMAIN AND SAPOSIN A-TYPE DOMAIN CONTAINING PROTEIN (0610012H03RIK)"/>
    <property type="match status" value="1"/>
</dbReference>
<dbReference type="CDD" id="cd00586">
    <property type="entry name" value="4HBT"/>
    <property type="match status" value="1"/>
</dbReference>
<proteinExistence type="inferred from homology"/>
<name>A0A0L0HFX8_SPIPD</name>
<dbReference type="GO" id="GO:0047617">
    <property type="term" value="F:fatty acyl-CoA hydrolase activity"/>
    <property type="evidence" value="ECO:0007669"/>
    <property type="project" value="TreeGrafter"/>
</dbReference>
<evidence type="ECO:0000259" key="3">
    <source>
        <dbReference type="Pfam" id="PF03061"/>
    </source>
</evidence>
<dbReference type="InterPro" id="IPR006683">
    <property type="entry name" value="Thioestr_dom"/>
</dbReference>
<dbReference type="InterPro" id="IPR029069">
    <property type="entry name" value="HotDog_dom_sf"/>
</dbReference>
<dbReference type="STRING" id="645134.A0A0L0HFX8"/>
<dbReference type="Gene3D" id="3.10.129.10">
    <property type="entry name" value="Hotdog Thioesterase"/>
    <property type="match status" value="1"/>
</dbReference>
<dbReference type="GeneID" id="27688151"/>
<dbReference type="SUPFAM" id="SSF54637">
    <property type="entry name" value="Thioesterase/thiol ester dehydrase-isomerase"/>
    <property type="match status" value="1"/>
</dbReference>
<accession>A0A0L0HFX8</accession>
<dbReference type="RefSeq" id="XP_016608435.1">
    <property type="nucleotide sequence ID" value="XM_016752951.1"/>
</dbReference>
<evidence type="ECO:0000256" key="1">
    <source>
        <dbReference type="ARBA" id="ARBA00005953"/>
    </source>
</evidence>
<evidence type="ECO:0000256" key="2">
    <source>
        <dbReference type="ARBA" id="ARBA00022801"/>
    </source>
</evidence>
<protein>
    <submittedName>
        <fullName evidence="4">Thioesterase superfamily protein</fullName>
    </submittedName>
</protein>
<dbReference type="OrthoDB" id="2420454at2759"/>
<gene>
    <name evidence="4" type="ORF">SPPG_04719</name>
</gene>
<evidence type="ECO:0000313" key="5">
    <source>
        <dbReference type="Proteomes" id="UP000053201"/>
    </source>
</evidence>
<keyword evidence="2" id="KW-0378">Hydrolase</keyword>
<reference evidence="4 5" key="1">
    <citation type="submission" date="2009-08" db="EMBL/GenBank/DDBJ databases">
        <title>The Genome Sequence of Spizellomyces punctatus strain DAOM BR117.</title>
        <authorList>
            <consortium name="The Broad Institute Genome Sequencing Platform"/>
            <person name="Russ C."/>
            <person name="Cuomo C."/>
            <person name="Shea T."/>
            <person name="Young S.K."/>
            <person name="Zeng Q."/>
            <person name="Koehrsen M."/>
            <person name="Haas B."/>
            <person name="Borodovsky M."/>
            <person name="Guigo R."/>
            <person name="Alvarado L."/>
            <person name="Berlin A."/>
            <person name="Bochicchio J."/>
            <person name="Borenstein D."/>
            <person name="Chapman S."/>
            <person name="Chen Z."/>
            <person name="Engels R."/>
            <person name="Freedman E."/>
            <person name="Gellesch M."/>
            <person name="Goldberg J."/>
            <person name="Griggs A."/>
            <person name="Gujja S."/>
            <person name="Heiman D."/>
            <person name="Hepburn T."/>
            <person name="Howarth C."/>
            <person name="Jen D."/>
            <person name="Larson L."/>
            <person name="Lewis B."/>
            <person name="Mehta T."/>
            <person name="Park D."/>
            <person name="Pearson M."/>
            <person name="Roberts A."/>
            <person name="Saif S."/>
            <person name="Shenoy N."/>
            <person name="Sisk P."/>
            <person name="Stolte C."/>
            <person name="Sykes S."/>
            <person name="Thomson T."/>
            <person name="Walk T."/>
            <person name="White J."/>
            <person name="Yandava C."/>
            <person name="Burger G."/>
            <person name="Gray M.W."/>
            <person name="Holland P.W.H."/>
            <person name="King N."/>
            <person name="Lang F.B.F."/>
            <person name="Roger A.J."/>
            <person name="Ruiz-Trillo I."/>
            <person name="Lander E."/>
            <person name="Nusbaum C."/>
        </authorList>
    </citation>
    <scope>NUCLEOTIDE SEQUENCE [LARGE SCALE GENOMIC DNA]</scope>
    <source>
        <strain evidence="4 5">DAOM BR117</strain>
    </source>
</reference>
<dbReference type="VEuPathDB" id="FungiDB:SPPG_04719"/>
<dbReference type="OMA" id="DNDAYGH"/>
<sequence length="209" mass="23120">MSQAALRRTRAIASHLVVAPTGSQRCISTRPPVATKPSLARERTVGFYKYWIDINTRYMFDTALCRLLCNISCLSMCVANQCGNFIDATYYTFFDTVVNSYLITHCNLKPSSIRTPNPEPIFYVISSQASYHAPASFPEKLRAGMAVAKVGTTSVVYKVGVFKQVESGEWTCAVSGEFVHVCVDSRTGRPLPMVNEVKEGLEKVVVDQS</sequence>